<dbReference type="EMBL" id="MQWA01000001">
    <property type="protein sequence ID" value="PQJ28268.1"/>
    <property type="molecule type" value="Genomic_DNA"/>
</dbReference>
<feature type="signal peptide" evidence="1">
    <location>
        <begin position="1"/>
        <end position="20"/>
    </location>
</feature>
<dbReference type="RefSeq" id="WP_105042770.1">
    <property type="nucleotide sequence ID" value="NZ_MQWA01000001.1"/>
</dbReference>
<gene>
    <name evidence="2" type="ORF">BSZ32_06935</name>
</gene>
<keyword evidence="3" id="KW-1185">Reference proteome</keyword>
<dbReference type="OrthoDB" id="6169381at2"/>
<proteinExistence type="predicted"/>
<accession>A0A2S7TZU2</accession>
<protein>
    <submittedName>
        <fullName evidence="2">Uncharacterized protein</fullName>
    </submittedName>
</protein>
<dbReference type="AlphaFoldDB" id="A0A2S7TZU2"/>
<evidence type="ECO:0000256" key="1">
    <source>
        <dbReference type="SAM" id="SignalP"/>
    </source>
</evidence>
<comment type="caution">
    <text evidence="2">The sequence shown here is derived from an EMBL/GenBank/DDBJ whole genome shotgun (WGS) entry which is preliminary data.</text>
</comment>
<evidence type="ECO:0000313" key="2">
    <source>
        <dbReference type="EMBL" id="PQJ28268.1"/>
    </source>
</evidence>
<sequence>MKKILQICITLLLSALVIQAAENSDQEPIRIGTMVQEIQQALKKSDEKASLETIAKYGTDSRYYVMIRGWLHELLKGTQSQLEAAKNPELQKKHSQREAFLKQAIRRIDLE</sequence>
<feature type="chain" id="PRO_5015393233" evidence="1">
    <location>
        <begin position="21"/>
        <end position="111"/>
    </location>
</feature>
<keyword evidence="1" id="KW-0732">Signal</keyword>
<name>A0A2S7TZU2_9BACT</name>
<reference evidence="2 3" key="1">
    <citation type="submission" date="2016-12" db="EMBL/GenBank/DDBJ databases">
        <title>Study of bacterial adaptation to deep sea.</title>
        <authorList>
            <person name="Song J."/>
            <person name="Yoshizawa S."/>
            <person name="Kogure K."/>
        </authorList>
    </citation>
    <scope>NUCLEOTIDE SEQUENCE [LARGE SCALE GENOMIC DNA]</scope>
    <source>
        <strain evidence="2 3">SAORIC-165</strain>
    </source>
</reference>
<dbReference type="Proteomes" id="UP000239907">
    <property type="component" value="Unassembled WGS sequence"/>
</dbReference>
<organism evidence="2 3">
    <name type="scientific">Rubritalea profundi</name>
    <dbReference type="NCBI Taxonomy" id="1658618"/>
    <lineage>
        <taxon>Bacteria</taxon>
        <taxon>Pseudomonadati</taxon>
        <taxon>Verrucomicrobiota</taxon>
        <taxon>Verrucomicrobiia</taxon>
        <taxon>Verrucomicrobiales</taxon>
        <taxon>Rubritaleaceae</taxon>
        <taxon>Rubritalea</taxon>
    </lineage>
</organism>
<evidence type="ECO:0000313" key="3">
    <source>
        <dbReference type="Proteomes" id="UP000239907"/>
    </source>
</evidence>